<dbReference type="RefSeq" id="WP_382179129.1">
    <property type="nucleotide sequence ID" value="NZ_JBHRXX010000010.1"/>
</dbReference>
<accession>A0ABV7WBU1</accession>
<protein>
    <recommendedName>
        <fullName evidence="4">Mor transcription activator domain-containing protein</fullName>
    </recommendedName>
</protein>
<evidence type="ECO:0000256" key="1">
    <source>
        <dbReference type="SAM" id="MobiDB-lite"/>
    </source>
</evidence>
<keyword evidence="3" id="KW-1185">Reference proteome</keyword>
<dbReference type="Proteomes" id="UP001595729">
    <property type="component" value="Unassembled WGS sequence"/>
</dbReference>
<dbReference type="EMBL" id="JBHRXX010000010">
    <property type="protein sequence ID" value="MFC3686367.1"/>
    <property type="molecule type" value="Genomic_DNA"/>
</dbReference>
<proteinExistence type="predicted"/>
<evidence type="ECO:0000313" key="2">
    <source>
        <dbReference type="EMBL" id="MFC3686367.1"/>
    </source>
</evidence>
<feature type="region of interest" description="Disordered" evidence="1">
    <location>
        <begin position="1"/>
        <end position="22"/>
    </location>
</feature>
<evidence type="ECO:0008006" key="4">
    <source>
        <dbReference type="Google" id="ProtNLM"/>
    </source>
</evidence>
<sequence length="144" mass="16174">MTGAETREPQRSTTKPPAQPARFASHQEVMERLAGDLDSLVVAVLDDLSYEIIKAYGNRLPADCLEWIGTTATNNVRRLAKVIYAGDATRRMTLDEFRDNSRPESIRFLAICWLRPQMERKFGSLPASVGRVLTPKLMLRSPAL</sequence>
<name>A0ABV7WBU1_9BURK</name>
<comment type="caution">
    <text evidence="2">The sequence shown here is derived from an EMBL/GenBank/DDBJ whole genome shotgun (WGS) entry which is preliminary data.</text>
</comment>
<reference evidence="3" key="1">
    <citation type="journal article" date="2019" name="Int. J. Syst. Evol. Microbiol.">
        <title>The Global Catalogue of Microorganisms (GCM) 10K type strain sequencing project: providing services to taxonomists for standard genome sequencing and annotation.</title>
        <authorList>
            <consortium name="The Broad Institute Genomics Platform"/>
            <consortium name="The Broad Institute Genome Sequencing Center for Infectious Disease"/>
            <person name="Wu L."/>
            <person name="Ma J."/>
        </authorList>
    </citation>
    <scope>NUCLEOTIDE SEQUENCE [LARGE SCALE GENOMIC DNA]</scope>
    <source>
        <strain evidence="3">KCTC 42501</strain>
    </source>
</reference>
<organism evidence="2 3">
    <name type="scientific">Hydrogenophaga luteola</name>
    <dbReference type="NCBI Taxonomy" id="1591122"/>
    <lineage>
        <taxon>Bacteria</taxon>
        <taxon>Pseudomonadati</taxon>
        <taxon>Pseudomonadota</taxon>
        <taxon>Betaproteobacteria</taxon>
        <taxon>Burkholderiales</taxon>
        <taxon>Comamonadaceae</taxon>
        <taxon>Hydrogenophaga</taxon>
    </lineage>
</organism>
<evidence type="ECO:0000313" key="3">
    <source>
        <dbReference type="Proteomes" id="UP001595729"/>
    </source>
</evidence>
<feature type="compositionally biased region" description="Basic and acidic residues" evidence="1">
    <location>
        <begin position="1"/>
        <end position="10"/>
    </location>
</feature>
<gene>
    <name evidence="2" type="ORF">ACFOPI_22440</name>
</gene>